<reference evidence="1" key="1">
    <citation type="submission" date="2021-09" db="EMBL/GenBank/DDBJ databases">
        <title>The genome of Mauremys mutica provides insights into the evolution of semi-aquatic lifestyle.</title>
        <authorList>
            <person name="Gong S."/>
            <person name="Gao Y."/>
        </authorList>
    </citation>
    <scope>NUCLEOTIDE SEQUENCE</scope>
    <source>
        <strain evidence="1">MM-2020</strain>
        <tissue evidence="1">Muscle</tissue>
    </source>
</reference>
<keyword evidence="2" id="KW-1185">Reference proteome</keyword>
<dbReference type="AlphaFoldDB" id="A0A9D3XCU7"/>
<organism evidence="1 2">
    <name type="scientific">Mauremys mutica</name>
    <name type="common">yellowpond turtle</name>
    <dbReference type="NCBI Taxonomy" id="74926"/>
    <lineage>
        <taxon>Eukaryota</taxon>
        <taxon>Metazoa</taxon>
        <taxon>Chordata</taxon>
        <taxon>Craniata</taxon>
        <taxon>Vertebrata</taxon>
        <taxon>Euteleostomi</taxon>
        <taxon>Archelosauria</taxon>
        <taxon>Testudinata</taxon>
        <taxon>Testudines</taxon>
        <taxon>Cryptodira</taxon>
        <taxon>Durocryptodira</taxon>
        <taxon>Testudinoidea</taxon>
        <taxon>Geoemydidae</taxon>
        <taxon>Geoemydinae</taxon>
        <taxon>Mauremys</taxon>
    </lineage>
</organism>
<protein>
    <submittedName>
        <fullName evidence="1">Uncharacterized protein</fullName>
    </submittedName>
</protein>
<gene>
    <name evidence="1" type="ORF">KIL84_010929</name>
</gene>
<proteinExistence type="predicted"/>
<evidence type="ECO:0000313" key="2">
    <source>
        <dbReference type="Proteomes" id="UP000827986"/>
    </source>
</evidence>
<name>A0A9D3XCU7_9SAUR</name>
<comment type="caution">
    <text evidence="1">The sequence shown here is derived from an EMBL/GenBank/DDBJ whole genome shotgun (WGS) entry which is preliminary data.</text>
</comment>
<evidence type="ECO:0000313" key="1">
    <source>
        <dbReference type="EMBL" id="KAH1177227.1"/>
    </source>
</evidence>
<dbReference type="Proteomes" id="UP000827986">
    <property type="component" value="Unassembled WGS sequence"/>
</dbReference>
<dbReference type="EMBL" id="JAHDVG010000474">
    <property type="protein sequence ID" value="KAH1177227.1"/>
    <property type="molecule type" value="Genomic_DNA"/>
</dbReference>
<sequence length="235" mass="25358">MSFLPSFELLDAHPDWGTEWLPFATCPPGICPPVGSPKGLALANPSQLAVLLMGLGCSPAGRGIPNCMHRSISSLVGSPCQLSISSPCSSKAHQRLFRRQDCPLWVPDRGSGLPGFLQSTAATLAALPTGGCGAMRAVQQDFHIRGFPGSPPPDRLLYVDWETLGDQPQFLRRQGCWSYGLGYLPSHCGSHTPATQTCQENHSLYEPDGVFPRRSSCQDKLCQQCARPHGSHHPC</sequence>
<accession>A0A9D3XCU7</accession>